<dbReference type="KEGG" id="tmk:QGN29_03035"/>
<dbReference type="Proteomes" id="UP001268683">
    <property type="component" value="Chromosome"/>
</dbReference>
<accession>A0AA52EJC4</accession>
<reference evidence="1" key="1">
    <citation type="submission" date="2023-04" db="EMBL/GenBank/DDBJ databases">
        <title>Complete genome sequence of Temperatibacter marinus.</title>
        <authorList>
            <person name="Rong J.-C."/>
            <person name="Yi M.-L."/>
            <person name="Zhao Q."/>
        </authorList>
    </citation>
    <scope>NUCLEOTIDE SEQUENCE</scope>
    <source>
        <strain evidence="1">NBRC 110045</strain>
    </source>
</reference>
<proteinExistence type="predicted"/>
<dbReference type="EMBL" id="CP123872">
    <property type="protein sequence ID" value="WND03344.1"/>
    <property type="molecule type" value="Genomic_DNA"/>
</dbReference>
<dbReference type="Pfam" id="PF10364">
    <property type="entry name" value="NKWYS"/>
    <property type="match status" value="1"/>
</dbReference>
<keyword evidence="2" id="KW-1185">Reference proteome</keyword>
<dbReference type="AlphaFoldDB" id="A0AA52EJC4"/>
<name>A0AA52EJC4_9PROT</name>
<dbReference type="RefSeq" id="WP_310799197.1">
    <property type="nucleotide sequence ID" value="NZ_CP123872.1"/>
</dbReference>
<protein>
    <submittedName>
        <fullName evidence="1">Capsular polysaccharide synthesis family protein</fullName>
    </submittedName>
</protein>
<gene>
    <name evidence="1" type="ORF">QGN29_03035</name>
</gene>
<evidence type="ECO:0000313" key="2">
    <source>
        <dbReference type="Proteomes" id="UP001268683"/>
    </source>
</evidence>
<evidence type="ECO:0000313" key="1">
    <source>
        <dbReference type="EMBL" id="WND03344.1"/>
    </source>
</evidence>
<organism evidence="1 2">
    <name type="scientific">Temperatibacter marinus</name>
    <dbReference type="NCBI Taxonomy" id="1456591"/>
    <lineage>
        <taxon>Bacteria</taxon>
        <taxon>Pseudomonadati</taxon>
        <taxon>Pseudomonadota</taxon>
        <taxon>Alphaproteobacteria</taxon>
        <taxon>Kordiimonadales</taxon>
        <taxon>Temperatibacteraceae</taxon>
        <taxon>Temperatibacter</taxon>
    </lineage>
</organism>
<dbReference type="InterPro" id="IPR018831">
    <property type="entry name" value="Uncharacterised_NKWYS"/>
</dbReference>
<sequence length="228" mass="27198">MKILVYQMGKVGSLSISRQLTTHTPVYKSHVHSHGIAESILKDYAETDEEVYIITGIRDLLRKTISAFFQNCDKAGKYYYMGEQEHLKNKSVDEFVSFFESKYVFNLKNTVLPWFTRFNNIVDLDLFDHVFPHQKGHLTLHKGNINLFCYRFEDISNIDMAIRRFLKIPDFELPHINMSSQKWYASHYKEFLEKFKPTEEILDLVYHCTSMQYFYNDIERQAFIEKWS</sequence>